<comment type="caution">
    <text evidence="10">The sequence shown here is derived from an EMBL/GenBank/DDBJ whole genome shotgun (WGS) entry which is preliminary data.</text>
</comment>
<gene>
    <name evidence="10" type="ORF">DXH78_11860</name>
</gene>
<organism evidence="10 11">
    <name type="scientific">Undibacter mobilis</name>
    <dbReference type="NCBI Taxonomy" id="2292256"/>
    <lineage>
        <taxon>Bacteria</taxon>
        <taxon>Pseudomonadati</taxon>
        <taxon>Pseudomonadota</taxon>
        <taxon>Alphaproteobacteria</taxon>
        <taxon>Hyphomicrobiales</taxon>
        <taxon>Nitrobacteraceae</taxon>
        <taxon>Undibacter</taxon>
    </lineage>
</organism>
<evidence type="ECO:0000256" key="7">
    <source>
        <dbReference type="ARBA" id="ARBA00023143"/>
    </source>
</evidence>
<feature type="compositionally biased region" description="Basic and acidic residues" evidence="9">
    <location>
        <begin position="292"/>
        <end position="302"/>
    </location>
</feature>
<comment type="similarity">
    <text evidence="8">Belongs to the FliO/MopB family.</text>
</comment>
<keyword evidence="5" id="KW-1133">Transmembrane helix</keyword>
<feature type="region of interest" description="Disordered" evidence="9">
    <location>
        <begin position="108"/>
        <end position="191"/>
    </location>
</feature>
<sequence>MPTAAKFFVAFAAVLALIGLTAWLVRRFAADRLGGANARGRQPRLAVIDAATVDARRRLVLIRRDNVEHLMMIGGPTDVVVEQNIVRAAPAAPRAPETVTRAAEPALRHAPAPDNVPLQPITESAPLPPPRPYRQPVTEEPWHAPEPGARPRPASSENSLSGLAAELSSRIAPPDVMPTRAAAPQMTPQPVAPPVAPPVAMEHEPGEAPQTDHNLAEMAQQLEAALRRAPAESRAPVTDPLAVPVASKSVSPLPVEVPRRDYKLRVDPRIEAPAPAKSADDGWPEPPFEMPRPSRQEPRLDRPTSQPPRSTTPAGKTVYDSLEQEMASLLGRPPGKT</sequence>
<dbReference type="Proteomes" id="UP000263993">
    <property type="component" value="Unassembled WGS sequence"/>
</dbReference>
<comment type="subcellular location">
    <subcellularLocation>
        <location evidence="1">Bacterial flagellum basal body</location>
    </subcellularLocation>
    <subcellularLocation>
        <location evidence="2">Cell membrane</location>
    </subcellularLocation>
</comment>
<keyword evidence="10" id="KW-0966">Cell projection</keyword>
<keyword evidence="3" id="KW-1003">Cell membrane</keyword>
<accession>A0A371BE08</accession>
<keyword evidence="6" id="KW-0472">Membrane</keyword>
<proteinExistence type="inferred from homology"/>
<evidence type="ECO:0000256" key="4">
    <source>
        <dbReference type="ARBA" id="ARBA00022692"/>
    </source>
</evidence>
<feature type="compositionally biased region" description="Basic and acidic residues" evidence="9">
    <location>
        <begin position="257"/>
        <end position="270"/>
    </location>
</feature>
<evidence type="ECO:0000313" key="10">
    <source>
        <dbReference type="EMBL" id="RDV05846.1"/>
    </source>
</evidence>
<dbReference type="PANTHER" id="PTHR38766">
    <property type="entry name" value="FLAGELLAR PROTEIN FLIO"/>
    <property type="match status" value="1"/>
</dbReference>
<dbReference type="GO" id="GO:0044781">
    <property type="term" value="P:bacterial-type flagellum organization"/>
    <property type="evidence" value="ECO:0007669"/>
    <property type="project" value="InterPro"/>
</dbReference>
<dbReference type="GO" id="GO:0005886">
    <property type="term" value="C:plasma membrane"/>
    <property type="evidence" value="ECO:0007669"/>
    <property type="project" value="UniProtKB-SubCell"/>
</dbReference>
<keyword evidence="7" id="KW-0975">Bacterial flagellum</keyword>
<keyword evidence="10" id="KW-0969">Cilium</keyword>
<feature type="compositionally biased region" description="Low complexity" evidence="9">
    <location>
        <begin position="303"/>
        <end position="313"/>
    </location>
</feature>
<evidence type="ECO:0000256" key="1">
    <source>
        <dbReference type="ARBA" id="ARBA00004117"/>
    </source>
</evidence>
<evidence type="ECO:0000256" key="6">
    <source>
        <dbReference type="ARBA" id="ARBA00023136"/>
    </source>
</evidence>
<evidence type="ECO:0000256" key="9">
    <source>
        <dbReference type="SAM" id="MobiDB-lite"/>
    </source>
</evidence>
<evidence type="ECO:0000313" key="11">
    <source>
        <dbReference type="Proteomes" id="UP000263993"/>
    </source>
</evidence>
<keyword evidence="11" id="KW-1185">Reference proteome</keyword>
<dbReference type="GO" id="GO:0009425">
    <property type="term" value="C:bacterial-type flagellum basal body"/>
    <property type="evidence" value="ECO:0007669"/>
    <property type="project" value="UniProtKB-SubCell"/>
</dbReference>
<dbReference type="PANTHER" id="PTHR38766:SF1">
    <property type="entry name" value="FLAGELLAR PROTEIN FLIO"/>
    <property type="match status" value="1"/>
</dbReference>
<dbReference type="AlphaFoldDB" id="A0A371BE08"/>
<dbReference type="OrthoDB" id="8456606at2"/>
<reference evidence="11" key="1">
    <citation type="submission" date="2018-08" db="EMBL/GenBank/DDBJ databases">
        <authorList>
            <person name="Kim S.-J."/>
            <person name="Jung G.-Y."/>
        </authorList>
    </citation>
    <scope>NUCLEOTIDE SEQUENCE [LARGE SCALE GENOMIC DNA]</scope>
    <source>
        <strain evidence="11">GY_H</strain>
    </source>
</reference>
<dbReference type="Pfam" id="PF04347">
    <property type="entry name" value="FliO"/>
    <property type="match status" value="1"/>
</dbReference>
<dbReference type="EMBL" id="QRGO01000001">
    <property type="protein sequence ID" value="RDV05846.1"/>
    <property type="molecule type" value="Genomic_DNA"/>
</dbReference>
<evidence type="ECO:0000256" key="8">
    <source>
        <dbReference type="ARBA" id="ARBA00037937"/>
    </source>
</evidence>
<dbReference type="InterPro" id="IPR052205">
    <property type="entry name" value="FliO/MopB"/>
</dbReference>
<keyword evidence="4" id="KW-0812">Transmembrane</keyword>
<keyword evidence="10" id="KW-0282">Flagellum</keyword>
<feature type="region of interest" description="Disordered" evidence="9">
    <location>
        <begin position="247"/>
        <end position="337"/>
    </location>
</feature>
<evidence type="ECO:0000256" key="3">
    <source>
        <dbReference type="ARBA" id="ARBA00022475"/>
    </source>
</evidence>
<evidence type="ECO:0000256" key="5">
    <source>
        <dbReference type="ARBA" id="ARBA00022989"/>
    </source>
</evidence>
<dbReference type="InterPro" id="IPR022781">
    <property type="entry name" value="Flagellar_biosynth_FliO"/>
</dbReference>
<protein>
    <submittedName>
        <fullName evidence="10">Flagellar biosynthesis protein FliO</fullName>
    </submittedName>
</protein>
<name>A0A371BE08_9BRAD</name>
<evidence type="ECO:0000256" key="2">
    <source>
        <dbReference type="ARBA" id="ARBA00004236"/>
    </source>
</evidence>